<dbReference type="Proteomes" id="UP000398389">
    <property type="component" value="Unassembled WGS sequence"/>
</dbReference>
<dbReference type="Gene3D" id="3.20.20.70">
    <property type="entry name" value="Aldolase class I"/>
    <property type="match status" value="1"/>
</dbReference>
<evidence type="ECO:0000256" key="7">
    <source>
        <dbReference type="ARBA" id="ARBA00023141"/>
    </source>
</evidence>
<dbReference type="SUPFAM" id="SSF51366">
    <property type="entry name" value="Ribulose-phoshate binding barrel"/>
    <property type="match status" value="1"/>
</dbReference>
<keyword evidence="5" id="KW-0028">Amino-acid biosynthesis</keyword>
<evidence type="ECO:0000313" key="11">
    <source>
        <dbReference type="Proteomes" id="UP000398389"/>
    </source>
</evidence>
<dbReference type="EC" id="5.3.1.24" evidence="3"/>
<reference evidence="10 11" key="1">
    <citation type="submission" date="2019-09" db="EMBL/GenBank/DDBJ databases">
        <authorList>
            <person name="Brejova B."/>
        </authorList>
    </citation>
    <scope>NUCLEOTIDE SEQUENCE [LARGE SCALE GENOMIC DNA]</scope>
</reference>
<comment type="similarity">
    <text evidence="2">Belongs to the TrpF family.</text>
</comment>
<dbReference type="AlphaFoldDB" id="A0A5E8C7U6"/>
<evidence type="ECO:0000256" key="1">
    <source>
        <dbReference type="ARBA" id="ARBA00004664"/>
    </source>
</evidence>
<organism evidence="10 11">
    <name type="scientific">Magnusiomyces paraingens</name>
    <dbReference type="NCBI Taxonomy" id="2606893"/>
    <lineage>
        <taxon>Eukaryota</taxon>
        <taxon>Fungi</taxon>
        <taxon>Dikarya</taxon>
        <taxon>Ascomycota</taxon>
        <taxon>Saccharomycotina</taxon>
        <taxon>Dipodascomycetes</taxon>
        <taxon>Dipodascales</taxon>
        <taxon>Dipodascaceae</taxon>
        <taxon>Magnusiomyces</taxon>
    </lineage>
</organism>
<evidence type="ECO:0000256" key="5">
    <source>
        <dbReference type="ARBA" id="ARBA00022605"/>
    </source>
</evidence>
<evidence type="ECO:0000256" key="3">
    <source>
        <dbReference type="ARBA" id="ARBA00012572"/>
    </source>
</evidence>
<evidence type="ECO:0000256" key="6">
    <source>
        <dbReference type="ARBA" id="ARBA00022822"/>
    </source>
</evidence>
<comment type="pathway">
    <text evidence="1">Amino-acid biosynthesis; L-tryptophan biosynthesis; L-tryptophan from chorismate: step 3/5.</text>
</comment>
<keyword evidence="6" id="KW-0822">Tryptophan biosynthesis</keyword>
<accession>A0A5E8C7U6</accession>
<evidence type="ECO:0000259" key="9">
    <source>
        <dbReference type="Pfam" id="PF00697"/>
    </source>
</evidence>
<dbReference type="UniPathway" id="UPA00035">
    <property type="reaction ID" value="UER00042"/>
</dbReference>
<dbReference type="InterPro" id="IPR044643">
    <property type="entry name" value="TrpF_fam"/>
</dbReference>
<dbReference type="InterPro" id="IPR001240">
    <property type="entry name" value="PRAI_dom"/>
</dbReference>
<evidence type="ECO:0000313" key="10">
    <source>
        <dbReference type="EMBL" id="VVT58975.1"/>
    </source>
</evidence>
<evidence type="ECO:0000256" key="8">
    <source>
        <dbReference type="ARBA" id="ARBA00023235"/>
    </source>
</evidence>
<dbReference type="CDD" id="cd00405">
    <property type="entry name" value="PRAI"/>
    <property type="match status" value="1"/>
</dbReference>
<protein>
    <recommendedName>
        <fullName evidence="4">N-(5'-phosphoribosyl)anthranilate isomerase</fullName>
        <ecNumber evidence="3">5.3.1.24</ecNumber>
    </recommendedName>
</protein>
<dbReference type="PANTHER" id="PTHR42894:SF1">
    <property type="entry name" value="N-(5'-PHOSPHORIBOSYL)ANTHRANILATE ISOMERASE"/>
    <property type="match status" value="1"/>
</dbReference>
<proteinExistence type="inferred from homology"/>
<dbReference type="PANTHER" id="PTHR42894">
    <property type="entry name" value="N-(5'-PHOSPHORIBOSYL)ANTHRANILATE ISOMERASE"/>
    <property type="match status" value="1"/>
</dbReference>
<dbReference type="GeneID" id="43585289"/>
<keyword evidence="11" id="KW-1185">Reference proteome</keyword>
<evidence type="ECO:0000256" key="2">
    <source>
        <dbReference type="ARBA" id="ARBA00007571"/>
    </source>
</evidence>
<dbReference type="EMBL" id="CABVLU010000005">
    <property type="protein sequence ID" value="VVT58975.1"/>
    <property type="molecule type" value="Genomic_DNA"/>
</dbReference>
<name>A0A5E8C7U6_9ASCO</name>
<evidence type="ECO:0000256" key="4">
    <source>
        <dbReference type="ARBA" id="ARBA00022272"/>
    </source>
</evidence>
<sequence>MVPNRSRSVSHDVAKKISDLVKTYRGTEIIETECLNNMSVFEYNSIKPRSSGPYLVGVFRNQPLKEVLELQKKFHLDYVQLHGDEPIEWAKDIPVPVIKRFTPNTPEFEQCLAPNYYSLALIDSPLGGEGKLVDRTVLDEYVNLGARFIIAGGLNPENVSTVFSTKGVIGVDVSGGVETNASKDLEKINKFVANAKLAWI</sequence>
<gene>
    <name evidence="10" type="ORF">SAPINGB_P006478</name>
</gene>
<dbReference type="OrthoDB" id="524799at2759"/>
<dbReference type="Pfam" id="PF00697">
    <property type="entry name" value="PRAI"/>
    <property type="match status" value="1"/>
</dbReference>
<dbReference type="GO" id="GO:0004640">
    <property type="term" value="F:phosphoribosylanthranilate isomerase activity"/>
    <property type="evidence" value="ECO:0007669"/>
    <property type="project" value="UniProtKB-EC"/>
</dbReference>
<dbReference type="InterPro" id="IPR013785">
    <property type="entry name" value="Aldolase_TIM"/>
</dbReference>
<dbReference type="RefSeq" id="XP_031857080.1">
    <property type="nucleotide sequence ID" value="XM_032001189.1"/>
</dbReference>
<keyword evidence="7" id="KW-0057">Aromatic amino acid biosynthesis</keyword>
<dbReference type="HAMAP" id="MF_00135">
    <property type="entry name" value="PRAI"/>
    <property type="match status" value="1"/>
</dbReference>
<dbReference type="GO" id="GO:0000162">
    <property type="term" value="P:L-tryptophan biosynthetic process"/>
    <property type="evidence" value="ECO:0007669"/>
    <property type="project" value="UniProtKB-UniPathway"/>
</dbReference>
<feature type="domain" description="N-(5'phosphoribosyl) anthranilate isomerase (PRAI)" evidence="9">
    <location>
        <begin position="14"/>
        <end position="193"/>
    </location>
</feature>
<keyword evidence="8" id="KW-0413">Isomerase</keyword>
<dbReference type="InterPro" id="IPR011060">
    <property type="entry name" value="RibuloseP-bd_barrel"/>
</dbReference>